<dbReference type="RefSeq" id="WP_091174847.1">
    <property type="nucleotide sequence ID" value="NZ_FNCG01000020.1"/>
</dbReference>
<protein>
    <recommendedName>
        <fullName evidence="2">Protochlamydia outer membrane protein domain-containing protein</fullName>
    </recommendedName>
</protein>
<feature type="chain" id="PRO_5011758648" description="Protochlamydia outer membrane protein domain-containing protein" evidence="1">
    <location>
        <begin position="24"/>
        <end position="297"/>
    </location>
</feature>
<evidence type="ECO:0000313" key="4">
    <source>
        <dbReference type="Proteomes" id="UP000199705"/>
    </source>
</evidence>
<gene>
    <name evidence="3" type="ORF">SAMN05192573_12061</name>
</gene>
<dbReference type="Proteomes" id="UP000199705">
    <property type="component" value="Unassembled WGS sequence"/>
</dbReference>
<feature type="domain" description="Protochlamydia outer membrane protein" evidence="2">
    <location>
        <begin position="32"/>
        <end position="277"/>
    </location>
</feature>
<feature type="signal peptide" evidence="1">
    <location>
        <begin position="1"/>
        <end position="23"/>
    </location>
</feature>
<dbReference type="Gene3D" id="2.40.128.90">
    <property type="entry name" value="OMPT-like"/>
    <property type="match status" value="1"/>
</dbReference>
<dbReference type="GO" id="GO:0004190">
    <property type="term" value="F:aspartic-type endopeptidase activity"/>
    <property type="evidence" value="ECO:0007669"/>
    <property type="project" value="InterPro"/>
</dbReference>
<name>A0A1G8KBY3_9SPHI</name>
<reference evidence="4" key="1">
    <citation type="submission" date="2016-10" db="EMBL/GenBank/DDBJ databases">
        <authorList>
            <person name="Varghese N."/>
            <person name="Submissions S."/>
        </authorList>
    </citation>
    <scope>NUCLEOTIDE SEQUENCE [LARGE SCALE GENOMIC DNA]</scope>
    <source>
        <strain evidence="4">Gh-67</strain>
    </source>
</reference>
<evidence type="ECO:0000313" key="3">
    <source>
        <dbReference type="EMBL" id="SDI40944.1"/>
    </source>
</evidence>
<keyword evidence="1" id="KW-0732">Signal</keyword>
<proteinExistence type="predicted"/>
<dbReference type="Pfam" id="PF17251">
    <property type="entry name" value="Pom"/>
    <property type="match status" value="1"/>
</dbReference>
<keyword evidence="4" id="KW-1185">Reference proteome</keyword>
<accession>A0A1G8KBY3</accession>
<evidence type="ECO:0000259" key="2">
    <source>
        <dbReference type="Pfam" id="PF17251"/>
    </source>
</evidence>
<sequence length="297" mass="33440">MKKFTGFCFLWLIIGLHKLYAQSAGSKLEFNLTDGYQRENFHWSIAGNSNGQSPNVFSELKWTKLSGQSVGASLQYNVYQRFNIYSDYARQFITSGSVNDSDYSTDNRTGNTYNETFDAGKGNTQSLALGVGYKLIDNELFRFSPYAGYSYNRQSLYLYGIGNRFPNLNSSYQTKWKGVFIKAIASLKLTEKLKVNADITYNQVGYNAWGNWNLITTFQHPVSYRHHANGYGLNMNGSLAYSITNHIAIQAGGGYLHWQTGNGTDELYLNSGEVDKTQMNGAYRNGFRAFGGLKISF</sequence>
<organism evidence="3 4">
    <name type="scientific">Mucilaginibacter gossypii</name>
    <dbReference type="NCBI Taxonomy" id="551996"/>
    <lineage>
        <taxon>Bacteria</taxon>
        <taxon>Pseudomonadati</taxon>
        <taxon>Bacteroidota</taxon>
        <taxon>Sphingobacteriia</taxon>
        <taxon>Sphingobacteriales</taxon>
        <taxon>Sphingobacteriaceae</taxon>
        <taxon>Mucilaginibacter</taxon>
    </lineage>
</organism>
<dbReference type="InterPro" id="IPR020080">
    <property type="entry name" value="OM_adhesin/peptidase_omptin"/>
</dbReference>
<dbReference type="SUPFAM" id="SSF69917">
    <property type="entry name" value="OMPT-like"/>
    <property type="match status" value="1"/>
</dbReference>
<evidence type="ECO:0000256" key="1">
    <source>
        <dbReference type="SAM" id="SignalP"/>
    </source>
</evidence>
<dbReference type="InterPro" id="IPR035163">
    <property type="entry name" value="Pom"/>
</dbReference>
<dbReference type="InterPro" id="IPR053724">
    <property type="entry name" value="OMP_A26_sf"/>
</dbReference>
<dbReference type="AlphaFoldDB" id="A0A1G8KBY3"/>
<dbReference type="EMBL" id="FNCG01000020">
    <property type="protein sequence ID" value="SDI40944.1"/>
    <property type="molecule type" value="Genomic_DNA"/>
</dbReference>
<dbReference type="STRING" id="551996.SAMN05192573_12061"/>